<dbReference type="PROSITE" id="PS51935">
    <property type="entry name" value="NLPC_P60"/>
    <property type="match status" value="1"/>
</dbReference>
<dbReference type="Gene3D" id="2.30.30.40">
    <property type="entry name" value="SH3 Domains"/>
    <property type="match status" value="1"/>
</dbReference>
<organism evidence="6 7">
    <name type="scientific">Alkaliphilus peptidifermentans DSM 18978</name>
    <dbReference type="NCBI Taxonomy" id="1120976"/>
    <lineage>
        <taxon>Bacteria</taxon>
        <taxon>Bacillati</taxon>
        <taxon>Bacillota</taxon>
        <taxon>Clostridia</taxon>
        <taxon>Peptostreptococcales</taxon>
        <taxon>Natronincolaceae</taxon>
        <taxon>Alkaliphilus</taxon>
    </lineage>
</organism>
<dbReference type="RefSeq" id="WP_091539506.1">
    <property type="nucleotide sequence ID" value="NZ_FMUS01000002.1"/>
</dbReference>
<dbReference type="InterPro" id="IPR038765">
    <property type="entry name" value="Papain-like_cys_pep_sf"/>
</dbReference>
<dbReference type="AlphaFoldDB" id="A0A1G5BLR7"/>
<evidence type="ECO:0000256" key="3">
    <source>
        <dbReference type="ARBA" id="ARBA00022801"/>
    </source>
</evidence>
<comment type="similarity">
    <text evidence="1">Belongs to the peptidase C40 family.</text>
</comment>
<accession>A0A1G5BLR7</accession>
<dbReference type="Gene3D" id="3.90.1720.10">
    <property type="entry name" value="endopeptidase domain like (from Nostoc punctiforme)"/>
    <property type="match status" value="1"/>
</dbReference>
<evidence type="ECO:0000256" key="1">
    <source>
        <dbReference type="ARBA" id="ARBA00007074"/>
    </source>
</evidence>
<name>A0A1G5BLR7_9FIRM</name>
<keyword evidence="4" id="KW-0788">Thiol protease</keyword>
<gene>
    <name evidence="6" type="ORF">SAMN03080606_00459</name>
</gene>
<dbReference type="OrthoDB" id="9808890at2"/>
<dbReference type="SUPFAM" id="SSF54001">
    <property type="entry name" value="Cysteine proteinases"/>
    <property type="match status" value="1"/>
</dbReference>
<reference evidence="6 7" key="1">
    <citation type="submission" date="2016-10" db="EMBL/GenBank/DDBJ databases">
        <authorList>
            <person name="de Groot N.N."/>
        </authorList>
    </citation>
    <scope>NUCLEOTIDE SEQUENCE [LARGE SCALE GENOMIC DNA]</scope>
    <source>
        <strain evidence="6 7">DSM 18978</strain>
    </source>
</reference>
<dbReference type="GO" id="GO:0008234">
    <property type="term" value="F:cysteine-type peptidase activity"/>
    <property type="evidence" value="ECO:0007669"/>
    <property type="project" value="UniProtKB-KW"/>
</dbReference>
<sequence>MENKTILKGIVKETIAPIKKHPDFESELADEALFGMVVKILRHEKDGWYYIETQYDYQGYIHEKYLHIDKVRAEEWEKNANSCINHAIIDVMAEPKYQSYGIKLLTRGAIVCTTGVTEGEWSQMLMPDDTKGWTKTRFTNRINKWNEKEQEKIIRKKLVETALLYLGTQYRWGGKTPLGIDCSGLCSMVYLLHGKIIHRDSKFNEKYLRKISREEIQAADILFFPKHVALYIGEDKYIHSTSFSGEVVINSLNSHHEDYRDDLANTITGFGSVFKAPPLDL</sequence>
<dbReference type="InterPro" id="IPR000064">
    <property type="entry name" value="NLP_P60_dom"/>
</dbReference>
<dbReference type="PANTHER" id="PTHR47053">
    <property type="entry name" value="MUREIN DD-ENDOPEPTIDASE MEPH-RELATED"/>
    <property type="match status" value="1"/>
</dbReference>
<feature type="domain" description="NlpC/P60" evidence="5">
    <location>
        <begin position="152"/>
        <end position="271"/>
    </location>
</feature>
<dbReference type="InterPro" id="IPR041382">
    <property type="entry name" value="SH3_16"/>
</dbReference>
<dbReference type="PANTHER" id="PTHR47053:SF1">
    <property type="entry name" value="MUREIN DD-ENDOPEPTIDASE MEPH-RELATED"/>
    <property type="match status" value="1"/>
</dbReference>
<proteinExistence type="inferred from homology"/>
<dbReference type="InterPro" id="IPR051202">
    <property type="entry name" value="Peptidase_C40"/>
</dbReference>
<protein>
    <submittedName>
        <fullName evidence="6">SH3 domain-containing protein</fullName>
    </submittedName>
</protein>
<dbReference type="EMBL" id="FMUS01000002">
    <property type="protein sequence ID" value="SCX91115.1"/>
    <property type="molecule type" value="Genomic_DNA"/>
</dbReference>
<dbReference type="GO" id="GO:0006508">
    <property type="term" value="P:proteolysis"/>
    <property type="evidence" value="ECO:0007669"/>
    <property type="project" value="UniProtKB-KW"/>
</dbReference>
<evidence type="ECO:0000256" key="4">
    <source>
        <dbReference type="ARBA" id="ARBA00022807"/>
    </source>
</evidence>
<dbReference type="Pfam" id="PF18348">
    <property type="entry name" value="SH3_16"/>
    <property type="match status" value="1"/>
</dbReference>
<dbReference type="Proteomes" id="UP000198636">
    <property type="component" value="Unassembled WGS sequence"/>
</dbReference>
<dbReference type="STRING" id="1120976.SAMN03080606_00459"/>
<evidence type="ECO:0000256" key="2">
    <source>
        <dbReference type="ARBA" id="ARBA00022670"/>
    </source>
</evidence>
<evidence type="ECO:0000313" key="7">
    <source>
        <dbReference type="Proteomes" id="UP000198636"/>
    </source>
</evidence>
<keyword evidence="3" id="KW-0378">Hydrolase</keyword>
<keyword evidence="7" id="KW-1185">Reference proteome</keyword>
<keyword evidence="2" id="KW-0645">Protease</keyword>
<evidence type="ECO:0000259" key="5">
    <source>
        <dbReference type="PROSITE" id="PS51935"/>
    </source>
</evidence>
<dbReference type="Pfam" id="PF00877">
    <property type="entry name" value="NLPC_P60"/>
    <property type="match status" value="1"/>
</dbReference>
<evidence type="ECO:0000313" key="6">
    <source>
        <dbReference type="EMBL" id="SCX91115.1"/>
    </source>
</evidence>